<evidence type="ECO:0000313" key="2">
    <source>
        <dbReference type="Proteomes" id="UP000037460"/>
    </source>
</evidence>
<proteinExistence type="predicted"/>
<name>A0A0M0JU96_9EUKA</name>
<comment type="caution">
    <text evidence="1">The sequence shown here is derived from an EMBL/GenBank/DDBJ whole genome shotgun (WGS) entry which is preliminary data.</text>
</comment>
<evidence type="ECO:0000313" key="1">
    <source>
        <dbReference type="EMBL" id="KOO30261.1"/>
    </source>
</evidence>
<dbReference type="EMBL" id="JWZX01002256">
    <property type="protein sequence ID" value="KOO30261.1"/>
    <property type="molecule type" value="Genomic_DNA"/>
</dbReference>
<dbReference type="Gene3D" id="2.60.40.10">
    <property type="entry name" value="Immunoglobulins"/>
    <property type="match status" value="1"/>
</dbReference>
<gene>
    <name evidence="1" type="ORF">Ctob_013520</name>
</gene>
<protein>
    <submittedName>
        <fullName evidence="1">Uncharacterized protein</fullName>
    </submittedName>
</protein>
<accession>A0A0M0JU96</accession>
<dbReference type="InterPro" id="IPR013783">
    <property type="entry name" value="Ig-like_fold"/>
</dbReference>
<dbReference type="Proteomes" id="UP000037460">
    <property type="component" value="Unassembled WGS sequence"/>
</dbReference>
<keyword evidence="2" id="KW-1185">Reference proteome</keyword>
<organism evidence="1 2">
    <name type="scientific">Chrysochromulina tobinii</name>
    <dbReference type="NCBI Taxonomy" id="1460289"/>
    <lineage>
        <taxon>Eukaryota</taxon>
        <taxon>Haptista</taxon>
        <taxon>Haptophyta</taxon>
        <taxon>Prymnesiophyceae</taxon>
        <taxon>Prymnesiales</taxon>
        <taxon>Chrysochromulinaceae</taxon>
        <taxon>Chrysochromulina</taxon>
    </lineage>
</organism>
<reference evidence="2" key="1">
    <citation type="journal article" date="2015" name="PLoS Genet.">
        <title>Genome Sequence and Transcriptome Analyses of Chrysochromulina tobin: Metabolic Tools for Enhanced Algal Fitness in the Prominent Order Prymnesiales (Haptophyceae).</title>
        <authorList>
            <person name="Hovde B.T."/>
            <person name="Deodato C.R."/>
            <person name="Hunsperger H.M."/>
            <person name="Ryken S.A."/>
            <person name="Yost W."/>
            <person name="Jha R.K."/>
            <person name="Patterson J."/>
            <person name="Monnat R.J. Jr."/>
            <person name="Barlow S.B."/>
            <person name="Starkenburg S.R."/>
            <person name="Cattolico R.A."/>
        </authorList>
    </citation>
    <scope>NUCLEOTIDE SEQUENCE</scope>
    <source>
        <strain evidence="2">CCMP291</strain>
    </source>
</reference>
<dbReference type="AlphaFoldDB" id="A0A0M0JU96"/>
<sequence length="287" mass="30198">MAASRALYPATPRSSWLGRAKHVTFDGPAKWQVIVGVPTSVFVDLSRARPAGENRPPSRLRVEVLDGYSAKAGSPEPLVVWSVERSVSNDSDSLEVPVGPLAVAGDLHIAVYLDGQAVRDSPQPLHVTPAPPSAAHSELIGGPTGSRVVAVAGAPAVFFVLLRDGCGNRCVGGLRAHLQQHYAAALHLMRSMAAGPPPPPQDDHAGIHGSGAVHFSRRLAGEYEAVVHMNGQRLMPPLLVEVRAAAAHAPNCHCEGASLDEAVAGREMRFNLVAFDRYGASDCPPAL</sequence>